<proteinExistence type="predicted"/>
<feature type="domain" description="DUF1638" evidence="1">
    <location>
        <begin position="49"/>
        <end position="207"/>
    </location>
</feature>
<evidence type="ECO:0000259" key="1">
    <source>
        <dbReference type="Pfam" id="PF07796"/>
    </source>
</evidence>
<organism evidence="2 3">
    <name type="scientific">Aquibium oceanicum</name>
    <dbReference type="NCBI Taxonomy" id="1670800"/>
    <lineage>
        <taxon>Bacteria</taxon>
        <taxon>Pseudomonadati</taxon>
        <taxon>Pseudomonadota</taxon>
        <taxon>Alphaproteobacteria</taxon>
        <taxon>Hyphomicrobiales</taxon>
        <taxon>Phyllobacteriaceae</taxon>
        <taxon>Aquibium</taxon>
    </lineage>
</organism>
<dbReference type="InterPro" id="IPR012437">
    <property type="entry name" value="DUF1638"/>
</dbReference>
<protein>
    <recommendedName>
        <fullName evidence="1">DUF1638 domain-containing protein</fullName>
    </recommendedName>
</protein>
<dbReference type="EMBL" id="CP018171">
    <property type="protein sequence ID" value="APH72621.1"/>
    <property type="molecule type" value="Genomic_DNA"/>
</dbReference>
<sequence>MAALLEEQFEAREERADSQKVLVIACGMIAREVLAVKSRLGLDHLDLTCLPADFHFHPDRIAPAMDAAIAEARSEGYSDIFVGYADCGTGGMLDRVCEKHGVARIAGPHCFAFYQGLSAFDAIGDGDMTTFYMTDFLCRQFDAFFIRPLGLDRHPELAKDYFGHYETLVYLAQTEDAALEEVARDAASMLGLRYEKRLTGYGDLEPALRDAAGPS</sequence>
<dbReference type="STRING" id="1670800.BSQ44_15580"/>
<accession>A0A1L3STC3</accession>
<gene>
    <name evidence="2" type="ORF">BSQ44_15580</name>
</gene>
<evidence type="ECO:0000313" key="3">
    <source>
        <dbReference type="Proteomes" id="UP000182840"/>
    </source>
</evidence>
<keyword evidence="3" id="KW-1185">Reference proteome</keyword>
<dbReference type="Pfam" id="PF07796">
    <property type="entry name" value="DUF1638"/>
    <property type="match status" value="1"/>
</dbReference>
<reference evidence="3" key="1">
    <citation type="submission" date="2016-11" db="EMBL/GenBank/DDBJ databases">
        <title>Mesorhizobium oceanicum sp. nov., isolated from deep seawater in South China Sea.</title>
        <authorList>
            <person name="Fu G.-Y."/>
        </authorList>
    </citation>
    <scope>NUCLEOTIDE SEQUENCE [LARGE SCALE GENOMIC DNA]</scope>
    <source>
        <strain evidence="3">B7</strain>
    </source>
</reference>
<dbReference type="Proteomes" id="UP000182840">
    <property type="component" value="Chromosome"/>
</dbReference>
<dbReference type="AlphaFoldDB" id="A0A1L3STC3"/>
<evidence type="ECO:0000313" key="2">
    <source>
        <dbReference type="EMBL" id="APH72621.1"/>
    </source>
</evidence>
<dbReference type="KEGG" id="meso:BSQ44_15580"/>
<name>A0A1L3STC3_9HYPH</name>